<dbReference type="InterPro" id="IPR022702">
    <property type="entry name" value="Cytosine_MeTrfase1_RFD"/>
</dbReference>
<dbReference type="Pfam" id="PF12047">
    <property type="entry name" value="DNMT1-RFD"/>
    <property type="match status" value="1"/>
</dbReference>
<evidence type="ECO:0000256" key="1">
    <source>
        <dbReference type="ARBA" id="ARBA00004123"/>
    </source>
</evidence>
<accession>A0AAV0HEL7</accession>
<dbReference type="PANTHER" id="PTHR46235">
    <property type="entry name" value="PHD FINGER-CONTAINING PROTEIN DDB_G0268158"/>
    <property type="match status" value="1"/>
</dbReference>
<dbReference type="Proteomes" id="UP001154282">
    <property type="component" value="Unassembled WGS sequence"/>
</dbReference>
<dbReference type="GO" id="GO:0005634">
    <property type="term" value="C:nucleus"/>
    <property type="evidence" value="ECO:0007669"/>
    <property type="project" value="UniProtKB-SubCell"/>
</dbReference>
<evidence type="ECO:0000256" key="2">
    <source>
        <dbReference type="ARBA" id="ARBA00023242"/>
    </source>
</evidence>
<dbReference type="PANTHER" id="PTHR46235:SF13">
    <property type="entry name" value="EDM2-LIKE PROTEIN1"/>
    <property type="match status" value="1"/>
</dbReference>
<sequence length="159" mass="18733">MALSDEEGEILPDFITNYSFLDSDDKSVPFSVLPVLWSDHDDYDSSGLQVFMLGTCDGGQKVYKRAVAWKFDLSDEIPTIYVLSKDRNWIILQKPKKSYEPIISSLLVTIHWLHFNNKNGDDYTWNRFVDSFRLVITNSDRMCFFLLYLLYLVIFHIRW</sequence>
<organism evidence="4 5">
    <name type="scientific">Linum tenue</name>
    <dbReference type="NCBI Taxonomy" id="586396"/>
    <lineage>
        <taxon>Eukaryota</taxon>
        <taxon>Viridiplantae</taxon>
        <taxon>Streptophyta</taxon>
        <taxon>Embryophyta</taxon>
        <taxon>Tracheophyta</taxon>
        <taxon>Spermatophyta</taxon>
        <taxon>Magnoliopsida</taxon>
        <taxon>eudicotyledons</taxon>
        <taxon>Gunneridae</taxon>
        <taxon>Pentapetalae</taxon>
        <taxon>rosids</taxon>
        <taxon>fabids</taxon>
        <taxon>Malpighiales</taxon>
        <taxon>Linaceae</taxon>
        <taxon>Linum</taxon>
    </lineage>
</organism>
<evidence type="ECO:0000313" key="4">
    <source>
        <dbReference type="EMBL" id="CAI0383770.1"/>
    </source>
</evidence>
<dbReference type="EMBL" id="CAMGYJ010000002">
    <property type="protein sequence ID" value="CAI0383770.1"/>
    <property type="molecule type" value="Genomic_DNA"/>
</dbReference>
<keyword evidence="5" id="KW-1185">Reference proteome</keyword>
<name>A0AAV0HEL7_9ROSI</name>
<evidence type="ECO:0000259" key="3">
    <source>
        <dbReference type="Pfam" id="PF12047"/>
    </source>
</evidence>
<keyword evidence="2" id="KW-0539">Nucleus</keyword>
<reference evidence="4" key="1">
    <citation type="submission" date="2022-08" db="EMBL/GenBank/DDBJ databases">
        <authorList>
            <person name="Gutierrez-Valencia J."/>
        </authorList>
    </citation>
    <scope>NUCLEOTIDE SEQUENCE</scope>
</reference>
<comment type="caution">
    <text evidence="4">The sequence shown here is derived from an EMBL/GenBank/DDBJ whole genome shotgun (WGS) entry which is preliminary data.</text>
</comment>
<proteinExistence type="predicted"/>
<evidence type="ECO:0000313" key="5">
    <source>
        <dbReference type="Proteomes" id="UP001154282"/>
    </source>
</evidence>
<protein>
    <recommendedName>
        <fullName evidence="3">RFTS domain-containing protein</fullName>
    </recommendedName>
</protein>
<dbReference type="AlphaFoldDB" id="A0AAV0HEL7"/>
<feature type="domain" description="RFTS" evidence="3">
    <location>
        <begin position="14"/>
        <end position="105"/>
    </location>
</feature>
<comment type="subcellular location">
    <subcellularLocation>
        <location evidence="1">Nucleus</location>
    </subcellularLocation>
</comment>
<gene>
    <name evidence="4" type="ORF">LITE_LOCUS4141</name>
</gene>